<dbReference type="OrthoDB" id="9775224at2"/>
<evidence type="ECO:0000256" key="2">
    <source>
        <dbReference type="ARBA" id="ARBA00022679"/>
    </source>
</evidence>
<evidence type="ECO:0000313" key="5">
    <source>
        <dbReference type="EMBL" id="SDS83552.1"/>
    </source>
</evidence>
<accession>A0A1H1VFJ5</accession>
<name>A0A1H1VFJ5_9PSED</name>
<comment type="similarity">
    <text evidence="1">Belongs to the polyphosphate kinase 2 (PPK2) family. Class I subfamily.</text>
</comment>
<organism evidence="5 6">
    <name type="scientific">Pseudomonas oryzae</name>
    <dbReference type="NCBI Taxonomy" id="1392877"/>
    <lineage>
        <taxon>Bacteria</taxon>
        <taxon>Pseudomonadati</taxon>
        <taxon>Pseudomonadota</taxon>
        <taxon>Gammaproteobacteria</taxon>
        <taxon>Pseudomonadales</taxon>
        <taxon>Pseudomonadaceae</taxon>
        <taxon>Pseudomonas</taxon>
    </lineage>
</organism>
<evidence type="ECO:0000256" key="1">
    <source>
        <dbReference type="ARBA" id="ARBA00009924"/>
    </source>
</evidence>
<dbReference type="InterPro" id="IPR027417">
    <property type="entry name" value="P-loop_NTPase"/>
</dbReference>
<evidence type="ECO:0000313" key="6">
    <source>
        <dbReference type="Proteomes" id="UP000243359"/>
    </source>
</evidence>
<gene>
    <name evidence="5" type="ORF">SAMN05216221_2757</name>
</gene>
<dbReference type="Proteomes" id="UP000243359">
    <property type="component" value="Chromosome I"/>
</dbReference>
<proteinExistence type="inferred from homology"/>
<evidence type="ECO:0000259" key="4">
    <source>
        <dbReference type="Pfam" id="PF03976"/>
    </source>
</evidence>
<feature type="domain" description="Polyphosphate kinase-2-related" evidence="4">
    <location>
        <begin position="31"/>
        <end position="248"/>
    </location>
</feature>
<dbReference type="InterPro" id="IPR016898">
    <property type="entry name" value="Polyphosphate_phosphotransfera"/>
</dbReference>
<dbReference type="PANTHER" id="PTHR34383">
    <property type="entry name" value="POLYPHOSPHATE:AMP PHOSPHOTRANSFERASE-RELATED"/>
    <property type="match status" value="1"/>
</dbReference>
<reference evidence="6" key="1">
    <citation type="submission" date="2016-10" db="EMBL/GenBank/DDBJ databases">
        <authorList>
            <person name="Varghese N."/>
            <person name="Submissions S."/>
        </authorList>
    </citation>
    <scope>NUCLEOTIDE SEQUENCE [LARGE SCALE GENOMIC DNA]</scope>
    <source>
        <strain evidence="6">KCTC 32247</strain>
    </source>
</reference>
<keyword evidence="2" id="KW-0808">Transferase</keyword>
<dbReference type="Gene3D" id="3.40.50.300">
    <property type="entry name" value="P-loop containing nucleotide triphosphate hydrolases"/>
    <property type="match status" value="1"/>
</dbReference>
<dbReference type="STRING" id="1392877.SAMN05216221_2757"/>
<dbReference type="PANTHER" id="PTHR34383:SF3">
    <property type="entry name" value="POLYPHOSPHATE:AMP PHOSPHOTRANSFERASE"/>
    <property type="match status" value="1"/>
</dbReference>
<dbReference type="Pfam" id="PF03976">
    <property type="entry name" value="PPK2"/>
    <property type="match status" value="1"/>
</dbReference>
<dbReference type="SUPFAM" id="SSF52540">
    <property type="entry name" value="P-loop containing nucleoside triphosphate hydrolases"/>
    <property type="match status" value="1"/>
</dbReference>
<dbReference type="GO" id="GO:0008976">
    <property type="term" value="F:polyphosphate kinase activity"/>
    <property type="evidence" value="ECO:0007669"/>
    <property type="project" value="InterPro"/>
</dbReference>
<sequence>MPRLPDTLLDACLGDPRAPRVADAERLCGLAREEARAQLAALKPWLAEQQTLLRARRQEALLVWLQGADCAGKDGAIRQVFGGLNPQGLRVHAFCQPSAAERAEGFLERYQRCLPAPGELVLFNRTPYEGVACDLFDGFIDAAAIPARLAQLAAFEDELAGRGIRLLKVYLQISRVEQKARLRKRLLDPRKHWKLGAEDLAAHRQFDQREAHWAGILAASQRPQAPWRLIPANHKWLRDILLASLVAREFEQLGQRWPNPPLPFGLDELERA</sequence>
<keyword evidence="6" id="KW-1185">Reference proteome</keyword>
<dbReference type="RefSeq" id="WP_090349463.1">
    <property type="nucleotide sequence ID" value="NZ_LT629751.1"/>
</dbReference>
<protein>
    <submittedName>
        <fullName evidence="5">Polyphosphate kinase 2, PPK2 family</fullName>
    </submittedName>
</protein>
<dbReference type="AlphaFoldDB" id="A0A1H1VFJ5"/>
<dbReference type="InterPro" id="IPR022488">
    <property type="entry name" value="PPK2-related"/>
</dbReference>
<dbReference type="EMBL" id="LT629751">
    <property type="protein sequence ID" value="SDS83552.1"/>
    <property type="molecule type" value="Genomic_DNA"/>
</dbReference>
<keyword evidence="3 5" id="KW-0418">Kinase</keyword>
<dbReference type="PIRSF" id="PIRSF028756">
    <property type="entry name" value="PPK2_prd"/>
    <property type="match status" value="1"/>
</dbReference>
<evidence type="ECO:0000256" key="3">
    <source>
        <dbReference type="ARBA" id="ARBA00022777"/>
    </source>
</evidence>